<dbReference type="PROSITE" id="PS01124">
    <property type="entry name" value="HTH_ARAC_FAMILY_2"/>
    <property type="match status" value="1"/>
</dbReference>
<reference evidence="6" key="3">
    <citation type="submission" date="2020-01" db="EMBL/GenBank/DDBJ databases">
        <authorList>
            <person name="Cousin F.J."/>
            <person name="Le Guellec R."/>
            <person name="Cretenet M."/>
        </authorList>
    </citation>
    <scope>NUCLEOTIDE SEQUENCE</scope>
    <source>
        <strain evidence="6">UCMA 15228</strain>
    </source>
</reference>
<dbReference type="Gene3D" id="1.10.10.60">
    <property type="entry name" value="Homeodomain-like"/>
    <property type="match status" value="2"/>
</dbReference>
<reference evidence="6 7" key="1">
    <citation type="journal article" date="2019" name="Syst. Appl. Microbiol.">
        <title>Oenococcus sicerae sp. nov., isolated from French cider.</title>
        <authorList>
            <person name="Cousin F.J."/>
            <person name="Le Guellec R."/>
            <person name="Chagnot C."/>
            <person name="Goux D."/>
            <person name="Dalmasso M."/>
            <person name="Laplace J.M."/>
            <person name="Cretenet M."/>
        </authorList>
    </citation>
    <scope>NUCLEOTIDE SEQUENCE [LARGE SCALE GENOMIC DNA]</scope>
    <source>
        <strain evidence="6 7">UCMA 15228</strain>
    </source>
</reference>
<evidence type="ECO:0000313" key="6">
    <source>
        <dbReference type="EMBL" id="QAS69936.1"/>
    </source>
</evidence>
<dbReference type="EMBL" id="CP029684">
    <property type="protein sequence ID" value="QAS69936.1"/>
    <property type="molecule type" value="Genomic_DNA"/>
</dbReference>
<gene>
    <name evidence="6" type="ORF">DLJ48_05055</name>
    <name evidence="5" type="ORF">EVC35_04990</name>
</gene>
<dbReference type="Pfam" id="PF12833">
    <property type="entry name" value="HTH_18"/>
    <property type="match status" value="1"/>
</dbReference>
<dbReference type="AlphaFoldDB" id="A0AAJ1R9R6"/>
<keyword evidence="3" id="KW-0804">Transcription</keyword>
<organism evidence="5 8">
    <name type="scientific">Oenococcus sicerae</name>
    <dbReference type="NCBI Taxonomy" id="2203724"/>
    <lineage>
        <taxon>Bacteria</taxon>
        <taxon>Bacillati</taxon>
        <taxon>Bacillota</taxon>
        <taxon>Bacilli</taxon>
        <taxon>Lactobacillales</taxon>
        <taxon>Lactobacillaceae</taxon>
        <taxon>Oenococcus</taxon>
    </lineage>
</organism>
<dbReference type="GO" id="GO:0003700">
    <property type="term" value="F:DNA-binding transcription factor activity"/>
    <property type="evidence" value="ECO:0007669"/>
    <property type="project" value="InterPro"/>
</dbReference>
<name>A0AAJ1R9R6_9LACO</name>
<evidence type="ECO:0000256" key="1">
    <source>
        <dbReference type="ARBA" id="ARBA00023015"/>
    </source>
</evidence>
<reference evidence="5" key="2">
    <citation type="submission" date="2019-01" db="EMBL/GenBank/DDBJ databases">
        <title>Oenococcus sicerae UCMA17102.</title>
        <authorList>
            <person name="Cousin F.J."/>
            <person name="Le Guellec R."/>
            <person name="Cretenet M."/>
        </authorList>
    </citation>
    <scope>NUCLEOTIDE SEQUENCE</scope>
    <source>
        <strain evidence="5">UCMA17102</strain>
    </source>
</reference>
<evidence type="ECO:0000313" key="7">
    <source>
        <dbReference type="Proteomes" id="UP000286907"/>
    </source>
</evidence>
<dbReference type="RefSeq" id="WP_128686410.1">
    <property type="nucleotide sequence ID" value="NZ_CP029684.2"/>
</dbReference>
<dbReference type="Proteomes" id="UP001167919">
    <property type="component" value="Unassembled WGS sequence"/>
</dbReference>
<keyword evidence="1" id="KW-0805">Transcription regulation</keyword>
<dbReference type="PANTHER" id="PTHR43280">
    <property type="entry name" value="ARAC-FAMILY TRANSCRIPTIONAL REGULATOR"/>
    <property type="match status" value="1"/>
</dbReference>
<dbReference type="InterPro" id="IPR009057">
    <property type="entry name" value="Homeodomain-like_sf"/>
</dbReference>
<dbReference type="GO" id="GO:0043565">
    <property type="term" value="F:sequence-specific DNA binding"/>
    <property type="evidence" value="ECO:0007669"/>
    <property type="project" value="InterPro"/>
</dbReference>
<dbReference type="Proteomes" id="UP000286907">
    <property type="component" value="Chromosome"/>
</dbReference>
<proteinExistence type="predicted"/>
<evidence type="ECO:0000256" key="3">
    <source>
        <dbReference type="ARBA" id="ARBA00023163"/>
    </source>
</evidence>
<dbReference type="SUPFAM" id="SSF46689">
    <property type="entry name" value="Homeodomain-like"/>
    <property type="match status" value="2"/>
</dbReference>
<dbReference type="EMBL" id="SDWY01000002">
    <property type="protein sequence ID" value="MDN6900361.1"/>
    <property type="molecule type" value="Genomic_DNA"/>
</dbReference>
<evidence type="ECO:0000313" key="5">
    <source>
        <dbReference type="EMBL" id="MDN6900361.1"/>
    </source>
</evidence>
<evidence type="ECO:0000313" key="8">
    <source>
        <dbReference type="Proteomes" id="UP001167919"/>
    </source>
</evidence>
<sequence>MTDAKQNLKLFSEITDQKIFLIQDGEIGHSLDGDDHDFVLIDSEDIARIARLASLGNDILIKNGDRIMLNIPIESKKSLLLVPNEYIQRDFHSGLSSNSEKAILKVKQLAEIVYAIYSNTAAPIRHLLIYWLKNESKKTSDRKQTFKKGSKEEIFFFYQEQIAESLQGLDEKRIIKNLNEMKYLLSAKEDSRSEVVEQYSQSYLKELLVSLICSLADHAIDSGLPFNQAAKMRIELIESVYQNELLNFYTDVKTIVWEYFEALKGYNRENETDIATICRHYIDTHLTDKLALHDIAENCNVSKQSINATFKSHYDMTVKHYIYSKKIALAKNLLANNKKSLQEISNYLSFVDKSYFVKIFHAVTGMTPKQYRHQLFDN</sequence>
<evidence type="ECO:0000256" key="2">
    <source>
        <dbReference type="ARBA" id="ARBA00023125"/>
    </source>
</evidence>
<dbReference type="PANTHER" id="PTHR43280:SF2">
    <property type="entry name" value="HTH-TYPE TRANSCRIPTIONAL REGULATOR EXSA"/>
    <property type="match status" value="1"/>
</dbReference>
<dbReference type="SMART" id="SM00342">
    <property type="entry name" value="HTH_ARAC"/>
    <property type="match status" value="1"/>
</dbReference>
<keyword evidence="2" id="KW-0238">DNA-binding</keyword>
<evidence type="ECO:0000259" key="4">
    <source>
        <dbReference type="PROSITE" id="PS01124"/>
    </source>
</evidence>
<feature type="domain" description="HTH araC/xylS-type" evidence="4">
    <location>
        <begin position="276"/>
        <end position="374"/>
    </location>
</feature>
<accession>A0AAJ1R9R6</accession>
<dbReference type="InterPro" id="IPR018060">
    <property type="entry name" value="HTH_AraC"/>
</dbReference>
<protein>
    <submittedName>
        <fullName evidence="5">AraC family transcriptional regulator</fullName>
    </submittedName>
    <submittedName>
        <fullName evidence="6">Helix-turn-helix transcriptional regulator</fullName>
    </submittedName>
</protein>
<keyword evidence="7" id="KW-1185">Reference proteome</keyword>